<reference evidence="2 5" key="2">
    <citation type="submission" date="2019-10" db="EMBL/GenBank/DDBJ databases">
        <title>Prolixibacter strains distinguished by the presence of nitrate reductase genes were adept at nitrate-dependent anaerobic corrosion of metallic iron and carbon steel.</title>
        <authorList>
            <person name="Iino T."/>
            <person name="Shono N."/>
            <person name="Ito K."/>
            <person name="Nakamura R."/>
            <person name="Sueoka K."/>
            <person name="Harayama S."/>
            <person name="Ohkuma M."/>
        </authorList>
    </citation>
    <scope>NUCLEOTIDE SEQUENCE [LARGE SCALE GENOMIC DNA]</scope>
    <source>
        <strain evidence="2 5">MIC1-1</strain>
    </source>
</reference>
<evidence type="ECO:0000313" key="2">
    <source>
        <dbReference type="EMBL" id="GET22252.1"/>
    </source>
</evidence>
<comment type="caution">
    <text evidence="3">The sequence shown here is derived from an EMBL/GenBank/DDBJ whole genome shotgun (WGS) entry which is preliminary data.</text>
</comment>
<keyword evidence="1" id="KW-1133">Transmembrane helix</keyword>
<feature type="transmembrane region" description="Helical" evidence="1">
    <location>
        <begin position="69"/>
        <end position="87"/>
    </location>
</feature>
<dbReference type="Proteomes" id="UP000396862">
    <property type="component" value="Unassembled WGS sequence"/>
</dbReference>
<keyword evidence="1" id="KW-0812">Transmembrane</keyword>
<sequence length="156" mass="18509">MKTYLPYYFRRIGIAFVFVAIILSTIANFNEVVKGFHEGSTRALRQRDRTYVEENSVNYHIISAELKKTLTWVSLSFSFAGFLLYMFSKEKIEDEFIERIRYMSLAKSLLITWVITSALLIIHGGLELEGFYILQFQLFLYVVIYNYYKKWKFMVA</sequence>
<dbReference type="OrthoDB" id="894278at2"/>
<keyword evidence="5" id="KW-1185">Reference proteome</keyword>
<accession>A0A2P8C834</accession>
<name>A0A2P8C834_9BACT</name>
<evidence type="ECO:0000313" key="4">
    <source>
        <dbReference type="Proteomes" id="UP000240621"/>
    </source>
</evidence>
<proteinExistence type="predicted"/>
<dbReference type="RefSeq" id="WP_106543450.1">
    <property type="nucleotide sequence ID" value="NZ_BLAU01000001.1"/>
</dbReference>
<reference evidence="3 4" key="1">
    <citation type="submission" date="2018-03" db="EMBL/GenBank/DDBJ databases">
        <title>Genomic Encyclopedia of Archaeal and Bacterial Type Strains, Phase II (KMG-II): from individual species to whole genera.</title>
        <authorList>
            <person name="Goeker M."/>
        </authorList>
    </citation>
    <scope>NUCLEOTIDE SEQUENCE [LARGE SCALE GENOMIC DNA]</scope>
    <source>
        <strain evidence="3 4">DSM 27267</strain>
    </source>
</reference>
<evidence type="ECO:0000256" key="1">
    <source>
        <dbReference type="SAM" id="Phobius"/>
    </source>
</evidence>
<keyword evidence="1" id="KW-0472">Membrane</keyword>
<protein>
    <submittedName>
        <fullName evidence="3">Uncharacterized protein</fullName>
    </submittedName>
</protein>
<dbReference type="EMBL" id="PYGC01000011">
    <property type="protein sequence ID" value="PSK81135.1"/>
    <property type="molecule type" value="Genomic_DNA"/>
</dbReference>
<evidence type="ECO:0000313" key="5">
    <source>
        <dbReference type="Proteomes" id="UP000396862"/>
    </source>
</evidence>
<dbReference type="AlphaFoldDB" id="A0A2P8C834"/>
<organism evidence="3 4">
    <name type="scientific">Prolixibacter denitrificans</name>
    <dbReference type="NCBI Taxonomy" id="1541063"/>
    <lineage>
        <taxon>Bacteria</taxon>
        <taxon>Pseudomonadati</taxon>
        <taxon>Bacteroidota</taxon>
        <taxon>Bacteroidia</taxon>
        <taxon>Marinilabiliales</taxon>
        <taxon>Prolixibacteraceae</taxon>
        <taxon>Prolixibacter</taxon>
    </lineage>
</organism>
<gene>
    <name evidence="3" type="ORF">CLV93_111112</name>
    <name evidence="2" type="ORF">JCM18694_24980</name>
</gene>
<dbReference type="Proteomes" id="UP000240621">
    <property type="component" value="Unassembled WGS sequence"/>
</dbReference>
<feature type="transmembrane region" description="Helical" evidence="1">
    <location>
        <begin position="132"/>
        <end position="148"/>
    </location>
</feature>
<feature type="transmembrane region" description="Helical" evidence="1">
    <location>
        <begin position="108"/>
        <end position="126"/>
    </location>
</feature>
<evidence type="ECO:0000313" key="3">
    <source>
        <dbReference type="EMBL" id="PSK81135.1"/>
    </source>
</evidence>
<feature type="transmembrane region" description="Helical" evidence="1">
    <location>
        <begin position="12"/>
        <end position="29"/>
    </location>
</feature>
<dbReference type="EMBL" id="BLAU01000001">
    <property type="protein sequence ID" value="GET22252.1"/>
    <property type="molecule type" value="Genomic_DNA"/>
</dbReference>